<gene>
    <name evidence="1" type="ORF">KQI86_06270</name>
</gene>
<accession>A0ABS6EFW8</accession>
<proteinExistence type="predicted"/>
<protein>
    <submittedName>
        <fullName evidence="1">Uncharacterized protein</fullName>
    </submittedName>
</protein>
<reference evidence="1 2" key="1">
    <citation type="submission" date="2021-06" db="EMBL/GenBank/DDBJ databases">
        <authorList>
            <person name="Sun Q."/>
            <person name="Li D."/>
        </authorList>
    </citation>
    <scope>NUCLEOTIDE SEQUENCE [LARGE SCALE GENOMIC DNA]</scope>
    <source>
        <strain evidence="1 2">MSJ-11</strain>
    </source>
</reference>
<organism evidence="1 2">
    <name type="scientific">Clostridium mobile</name>
    <dbReference type="NCBI Taxonomy" id="2841512"/>
    <lineage>
        <taxon>Bacteria</taxon>
        <taxon>Bacillati</taxon>
        <taxon>Bacillota</taxon>
        <taxon>Clostridia</taxon>
        <taxon>Eubacteriales</taxon>
        <taxon>Clostridiaceae</taxon>
        <taxon>Clostridium</taxon>
    </lineage>
</organism>
<sequence length="49" mass="5603">MTVICPTCKMEIKDADKNPRCPRCHSIVEKPLKCEDCKGCSLFRTCKKN</sequence>
<dbReference type="Proteomes" id="UP000726170">
    <property type="component" value="Unassembled WGS sequence"/>
</dbReference>
<dbReference type="RefSeq" id="WP_216438428.1">
    <property type="nucleotide sequence ID" value="NZ_JAHLQF010000002.1"/>
</dbReference>
<keyword evidence="2" id="KW-1185">Reference proteome</keyword>
<dbReference type="EMBL" id="JAHLQF010000002">
    <property type="protein sequence ID" value="MBU5483928.1"/>
    <property type="molecule type" value="Genomic_DNA"/>
</dbReference>
<name>A0ABS6EFW8_9CLOT</name>
<comment type="caution">
    <text evidence="1">The sequence shown here is derived from an EMBL/GenBank/DDBJ whole genome shotgun (WGS) entry which is preliminary data.</text>
</comment>
<evidence type="ECO:0000313" key="2">
    <source>
        <dbReference type="Proteomes" id="UP000726170"/>
    </source>
</evidence>
<evidence type="ECO:0000313" key="1">
    <source>
        <dbReference type="EMBL" id="MBU5483928.1"/>
    </source>
</evidence>